<evidence type="ECO:0000313" key="2">
    <source>
        <dbReference type="EMBL" id="KIH60169.1"/>
    </source>
</evidence>
<protein>
    <submittedName>
        <fullName evidence="2">Uncharacterized protein</fullName>
    </submittedName>
</protein>
<dbReference type="OrthoDB" id="9997116at2759"/>
<sequence>MNDSVSKINTEIRNQLPGPAVIYASIDTVVDMEQAVYFPTEFLNSLKPPGMPPHRFTNGVRLCLFMCFWVVIFTHIRKSLQVMYQAKPGTAATHI</sequence>
<proteinExistence type="predicted"/>
<evidence type="ECO:0000256" key="1">
    <source>
        <dbReference type="SAM" id="Phobius"/>
    </source>
</evidence>
<reference evidence="2 3" key="1">
    <citation type="submission" date="2013-12" db="EMBL/GenBank/DDBJ databases">
        <title>Draft genome of the parsitic nematode Ancylostoma duodenale.</title>
        <authorList>
            <person name="Mitreva M."/>
        </authorList>
    </citation>
    <scope>NUCLEOTIDE SEQUENCE [LARGE SCALE GENOMIC DNA]</scope>
    <source>
        <strain evidence="2 3">Zhejiang</strain>
    </source>
</reference>
<gene>
    <name evidence="2" type="ORF">ANCDUO_09585</name>
</gene>
<keyword evidence="3" id="KW-1185">Reference proteome</keyword>
<evidence type="ECO:0000313" key="3">
    <source>
        <dbReference type="Proteomes" id="UP000054047"/>
    </source>
</evidence>
<name>A0A0C2GMD9_9BILA</name>
<organism evidence="2 3">
    <name type="scientific">Ancylostoma duodenale</name>
    <dbReference type="NCBI Taxonomy" id="51022"/>
    <lineage>
        <taxon>Eukaryota</taxon>
        <taxon>Metazoa</taxon>
        <taxon>Ecdysozoa</taxon>
        <taxon>Nematoda</taxon>
        <taxon>Chromadorea</taxon>
        <taxon>Rhabditida</taxon>
        <taxon>Rhabditina</taxon>
        <taxon>Rhabditomorpha</taxon>
        <taxon>Strongyloidea</taxon>
        <taxon>Ancylostomatidae</taxon>
        <taxon>Ancylostomatinae</taxon>
        <taxon>Ancylostoma</taxon>
    </lineage>
</organism>
<feature type="transmembrane region" description="Helical" evidence="1">
    <location>
        <begin position="59"/>
        <end position="76"/>
    </location>
</feature>
<dbReference type="Proteomes" id="UP000054047">
    <property type="component" value="Unassembled WGS sequence"/>
</dbReference>
<keyword evidence="1" id="KW-0812">Transmembrane</keyword>
<dbReference type="EMBL" id="KN731221">
    <property type="protein sequence ID" value="KIH60169.1"/>
    <property type="molecule type" value="Genomic_DNA"/>
</dbReference>
<keyword evidence="1" id="KW-1133">Transmembrane helix</keyword>
<keyword evidence="1" id="KW-0472">Membrane</keyword>
<accession>A0A0C2GMD9</accession>
<dbReference type="AlphaFoldDB" id="A0A0C2GMD9"/>